<feature type="transmembrane region" description="Helical" evidence="5">
    <location>
        <begin position="80"/>
        <end position="101"/>
    </location>
</feature>
<feature type="transmembrane region" description="Helical" evidence="5">
    <location>
        <begin position="366"/>
        <end position="387"/>
    </location>
</feature>
<gene>
    <name evidence="6" type="primary">yveA_2</name>
    <name evidence="6" type="ORF">AQUSIP_23320</name>
</gene>
<accession>A0A5E4PKC3</accession>
<evidence type="ECO:0000313" key="7">
    <source>
        <dbReference type="Proteomes" id="UP000324194"/>
    </source>
</evidence>
<dbReference type="KEGG" id="asip:AQUSIP_23320"/>
<dbReference type="RefSeq" id="WP_172622859.1">
    <property type="nucleotide sequence ID" value="NZ_LR699120.1"/>
</dbReference>
<dbReference type="EMBL" id="LR699120">
    <property type="protein sequence ID" value="VVC77005.1"/>
    <property type="molecule type" value="Genomic_DNA"/>
</dbReference>
<feature type="transmembrane region" description="Helical" evidence="5">
    <location>
        <begin position="399"/>
        <end position="421"/>
    </location>
</feature>
<name>A0A5E4PKC3_9COXI</name>
<evidence type="ECO:0000256" key="4">
    <source>
        <dbReference type="ARBA" id="ARBA00023136"/>
    </source>
</evidence>
<sequence>MTLNRRFTPVSLLMLSINGMVGSAWLFAPLYAAKIAGSSAVIAWLIGGVATAIIALTFAELSVLFPVAGGTAQIPQMSHGTFTSFIVSWIAWLSALTMAPIEVQAILQYASTYFTSIVNIENGIPVLNGAGMVWATILMLAFCIINIASYKGLVRFNFGLFLFKVLVIILTVFVLIKTSFNTVNFSGAATGAFTLTGWHAILTAVASGGVAFAFTGFKHGVELAGETKNLAVAIPLAIVGSVIGCLILYLGLQVAFIGALSPNMLVNGWQHLSFAGDVGPFAGLAAGLGLAWLVKLLYIDAAVSPGGAGLIYVTSTARILYAMSQIGYLPRWLQILNKQNFPVTAILVNFVLGMFLFLPLPGWQAMVSFLVSGMVISYAMGPVALLCMRIEMPHEKRGFKLPAAKIICPCAFYFCNLLSYWCGWETIYKLAIAMAIGIVFFVTASLRGRLNVPGGLGLRSGMWMAPYLGGLVLISYLGAFGGKNIIPFGWDFLVIAIFSVVILYFAVKNRASVTEQILDQRLAAISTF</sequence>
<dbReference type="InterPro" id="IPR002293">
    <property type="entry name" value="AA/rel_permease1"/>
</dbReference>
<protein>
    <submittedName>
        <fullName evidence="6">Aspartate-proton symporter</fullName>
    </submittedName>
</protein>
<evidence type="ECO:0000256" key="2">
    <source>
        <dbReference type="ARBA" id="ARBA00022692"/>
    </source>
</evidence>
<dbReference type="InterPro" id="IPR052962">
    <property type="entry name" value="AA_Transporter_AGT"/>
</dbReference>
<dbReference type="PIRSF" id="PIRSF006060">
    <property type="entry name" value="AA_transporter"/>
    <property type="match status" value="1"/>
</dbReference>
<feature type="transmembrane region" description="Helical" evidence="5">
    <location>
        <begin position="229"/>
        <end position="252"/>
    </location>
</feature>
<keyword evidence="2 5" id="KW-0812">Transmembrane</keyword>
<dbReference type="AlphaFoldDB" id="A0A5E4PKC3"/>
<keyword evidence="4 5" id="KW-0472">Membrane</keyword>
<reference evidence="6 7" key="1">
    <citation type="submission" date="2019-08" db="EMBL/GenBank/DDBJ databases">
        <authorList>
            <person name="Guy L."/>
        </authorList>
    </citation>
    <scope>NUCLEOTIDE SEQUENCE [LARGE SCALE GENOMIC DNA]</scope>
    <source>
        <strain evidence="6 7">SGT-108</strain>
    </source>
</reference>
<dbReference type="GO" id="GO:0022857">
    <property type="term" value="F:transmembrane transporter activity"/>
    <property type="evidence" value="ECO:0007669"/>
    <property type="project" value="InterPro"/>
</dbReference>
<proteinExistence type="predicted"/>
<dbReference type="Pfam" id="PF13520">
    <property type="entry name" value="AA_permease_2"/>
    <property type="match status" value="1"/>
</dbReference>
<feature type="transmembrane region" description="Helical" evidence="5">
    <location>
        <begin position="427"/>
        <end position="446"/>
    </location>
</feature>
<keyword evidence="7" id="KW-1185">Reference proteome</keyword>
<feature type="transmembrane region" description="Helical" evidence="5">
    <location>
        <begin position="44"/>
        <end position="68"/>
    </location>
</feature>
<keyword evidence="3 5" id="KW-1133">Transmembrane helix</keyword>
<feature type="transmembrane region" description="Helical" evidence="5">
    <location>
        <begin position="156"/>
        <end position="176"/>
    </location>
</feature>
<dbReference type="Proteomes" id="UP000324194">
    <property type="component" value="Chromosome 2"/>
</dbReference>
<feature type="transmembrane region" description="Helical" evidence="5">
    <location>
        <begin position="196"/>
        <end position="217"/>
    </location>
</feature>
<evidence type="ECO:0000313" key="6">
    <source>
        <dbReference type="EMBL" id="VVC77005.1"/>
    </source>
</evidence>
<feature type="transmembrane region" description="Helical" evidence="5">
    <location>
        <begin position="131"/>
        <end position="149"/>
    </location>
</feature>
<evidence type="ECO:0000256" key="1">
    <source>
        <dbReference type="ARBA" id="ARBA00004141"/>
    </source>
</evidence>
<dbReference type="Gene3D" id="1.20.1740.10">
    <property type="entry name" value="Amino acid/polyamine transporter I"/>
    <property type="match status" value="1"/>
</dbReference>
<evidence type="ECO:0000256" key="3">
    <source>
        <dbReference type="ARBA" id="ARBA00022989"/>
    </source>
</evidence>
<evidence type="ECO:0000256" key="5">
    <source>
        <dbReference type="SAM" id="Phobius"/>
    </source>
</evidence>
<feature type="transmembrane region" description="Helical" evidence="5">
    <location>
        <begin position="485"/>
        <end position="507"/>
    </location>
</feature>
<dbReference type="PANTHER" id="PTHR47547:SF1">
    <property type="entry name" value="ASPARTATE-PROTON SYMPORTER"/>
    <property type="match status" value="1"/>
</dbReference>
<feature type="transmembrane region" description="Helical" evidence="5">
    <location>
        <begin position="458"/>
        <end position="479"/>
    </location>
</feature>
<feature type="transmembrane region" description="Helical" evidence="5">
    <location>
        <begin position="272"/>
        <end position="294"/>
    </location>
</feature>
<feature type="transmembrane region" description="Helical" evidence="5">
    <location>
        <begin position="341"/>
        <end position="360"/>
    </location>
</feature>
<comment type="subcellular location">
    <subcellularLocation>
        <location evidence="1">Membrane</location>
        <topology evidence="1">Multi-pass membrane protein</topology>
    </subcellularLocation>
</comment>
<organism evidence="6 7">
    <name type="scientific">Aquicella siphonis</name>
    <dbReference type="NCBI Taxonomy" id="254247"/>
    <lineage>
        <taxon>Bacteria</taxon>
        <taxon>Pseudomonadati</taxon>
        <taxon>Pseudomonadota</taxon>
        <taxon>Gammaproteobacteria</taxon>
        <taxon>Legionellales</taxon>
        <taxon>Coxiellaceae</taxon>
        <taxon>Aquicella</taxon>
    </lineage>
</organism>
<feature type="transmembrane region" description="Helical" evidence="5">
    <location>
        <begin position="12"/>
        <end position="32"/>
    </location>
</feature>
<dbReference type="GO" id="GO:0016020">
    <property type="term" value="C:membrane"/>
    <property type="evidence" value="ECO:0007669"/>
    <property type="project" value="UniProtKB-SubCell"/>
</dbReference>
<dbReference type="PANTHER" id="PTHR47547">
    <property type="match status" value="1"/>
</dbReference>